<evidence type="ECO:0000256" key="1">
    <source>
        <dbReference type="ARBA" id="ARBA00024339"/>
    </source>
</evidence>
<accession>A0A9Q0LFR0</accession>
<dbReference type="OrthoDB" id="411211at2759"/>
<dbReference type="InterPro" id="IPR005373">
    <property type="entry name" value="PHAF1"/>
</dbReference>
<keyword evidence="3" id="KW-1185">Reference proteome</keyword>
<dbReference type="AlphaFoldDB" id="A0A9Q0LFR0"/>
<protein>
    <submittedName>
        <fullName evidence="2">Uncharacterized protein</fullName>
    </submittedName>
</protein>
<evidence type="ECO:0000313" key="3">
    <source>
        <dbReference type="Proteomes" id="UP001149090"/>
    </source>
</evidence>
<reference evidence="2" key="1">
    <citation type="submission" date="2022-10" db="EMBL/GenBank/DDBJ databases">
        <title>Novel sulphate-reducing endosymbionts in the free-living metamonad Anaeramoeba.</title>
        <authorList>
            <person name="Jerlstrom-Hultqvist J."/>
            <person name="Cepicka I."/>
            <person name="Gallot-Lavallee L."/>
            <person name="Salas-Leiva D."/>
            <person name="Curtis B.A."/>
            <person name="Zahonova K."/>
            <person name="Pipaliya S."/>
            <person name="Dacks J."/>
            <person name="Roger A.J."/>
        </authorList>
    </citation>
    <scope>NUCLEOTIDE SEQUENCE</scope>
    <source>
        <strain evidence="2">BMAN</strain>
    </source>
</reference>
<comment type="caution">
    <text evidence="2">The sequence shown here is derived from an EMBL/GenBank/DDBJ whole genome shotgun (WGS) entry which is preliminary data.</text>
</comment>
<dbReference type="Proteomes" id="UP001149090">
    <property type="component" value="Unassembled WGS sequence"/>
</dbReference>
<proteinExistence type="inferred from homology"/>
<dbReference type="PANTHER" id="PTHR13465">
    <property type="entry name" value="UPF0183 PROTEIN"/>
    <property type="match status" value="1"/>
</dbReference>
<dbReference type="EMBL" id="JAPDFW010000092">
    <property type="protein sequence ID" value="KAJ5071025.1"/>
    <property type="molecule type" value="Genomic_DNA"/>
</dbReference>
<name>A0A9Q0LFR0_ANAIG</name>
<dbReference type="Pfam" id="PF03676">
    <property type="entry name" value="PHAF1"/>
    <property type="match status" value="1"/>
</dbReference>
<dbReference type="PANTHER" id="PTHR13465:SF2">
    <property type="entry name" value="PHAGOSOME ASSEMBLY FACTOR 1"/>
    <property type="match status" value="1"/>
</dbReference>
<organism evidence="2 3">
    <name type="scientific">Anaeramoeba ignava</name>
    <name type="common">Anaerobic marine amoeba</name>
    <dbReference type="NCBI Taxonomy" id="1746090"/>
    <lineage>
        <taxon>Eukaryota</taxon>
        <taxon>Metamonada</taxon>
        <taxon>Anaeramoebidae</taxon>
        <taxon>Anaeramoeba</taxon>
    </lineage>
</organism>
<gene>
    <name evidence="2" type="ORF">M0811_02007</name>
</gene>
<sequence length="139" mass="16495">MSKELNKFELIFGKSFGPFKLGMILQEVINLLKKMYYKYGEVHLIYEEDDPIHRDLELYVENIGLKLLFCSKTQQLRIIKVVDFNKIKIVTKRYLNNRKVVLSSPDIKLTLDHVLNVIGPSYEGKFTRNKKFYLHHYPV</sequence>
<evidence type="ECO:0000313" key="2">
    <source>
        <dbReference type="EMBL" id="KAJ5071025.1"/>
    </source>
</evidence>
<comment type="similarity">
    <text evidence="1">Belongs to the PHAF1 family.</text>
</comment>
<dbReference type="InterPro" id="IPR039156">
    <property type="entry name" value="PHAF1/BROMI"/>
</dbReference>